<comment type="caution">
    <text evidence="2">The sequence shown here is derived from an EMBL/GenBank/DDBJ whole genome shotgun (WGS) entry which is preliminary data.</text>
</comment>
<accession>A0AAV7E9H7</accession>
<evidence type="ECO:0000313" key="3">
    <source>
        <dbReference type="Proteomes" id="UP000825729"/>
    </source>
</evidence>
<evidence type="ECO:0000256" key="1">
    <source>
        <dbReference type="SAM" id="SignalP"/>
    </source>
</evidence>
<proteinExistence type="predicted"/>
<feature type="chain" id="PRO_5044012111" evidence="1">
    <location>
        <begin position="25"/>
        <end position="167"/>
    </location>
</feature>
<protein>
    <submittedName>
        <fullName evidence="2">Uncharacterized protein</fullName>
    </submittedName>
</protein>
<dbReference type="AlphaFoldDB" id="A0AAV7E9H7"/>
<name>A0AAV7E9H7_ARIFI</name>
<keyword evidence="3" id="KW-1185">Reference proteome</keyword>
<dbReference type="EMBL" id="JAINDJ010000005">
    <property type="protein sequence ID" value="KAG9445515.1"/>
    <property type="molecule type" value="Genomic_DNA"/>
</dbReference>
<gene>
    <name evidence="2" type="ORF">H6P81_011643</name>
</gene>
<feature type="signal peptide" evidence="1">
    <location>
        <begin position="1"/>
        <end position="24"/>
    </location>
</feature>
<dbReference type="Proteomes" id="UP000825729">
    <property type="component" value="Unassembled WGS sequence"/>
</dbReference>
<keyword evidence="1" id="KW-0732">Signal</keyword>
<reference evidence="2 3" key="1">
    <citation type="submission" date="2021-07" db="EMBL/GenBank/DDBJ databases">
        <title>The Aristolochia fimbriata genome: insights into angiosperm evolution, floral development and chemical biosynthesis.</title>
        <authorList>
            <person name="Jiao Y."/>
        </authorList>
    </citation>
    <scope>NUCLEOTIDE SEQUENCE [LARGE SCALE GENOMIC DNA]</scope>
    <source>
        <strain evidence="2">IBCAS-2021</strain>
        <tissue evidence="2">Leaf</tissue>
    </source>
</reference>
<organism evidence="2 3">
    <name type="scientific">Aristolochia fimbriata</name>
    <name type="common">White veined hardy Dutchman's pipe vine</name>
    <dbReference type="NCBI Taxonomy" id="158543"/>
    <lineage>
        <taxon>Eukaryota</taxon>
        <taxon>Viridiplantae</taxon>
        <taxon>Streptophyta</taxon>
        <taxon>Embryophyta</taxon>
        <taxon>Tracheophyta</taxon>
        <taxon>Spermatophyta</taxon>
        <taxon>Magnoliopsida</taxon>
        <taxon>Magnoliidae</taxon>
        <taxon>Piperales</taxon>
        <taxon>Aristolochiaceae</taxon>
        <taxon>Aristolochia</taxon>
    </lineage>
</organism>
<sequence length="167" mass="17227">MAPGLVLFSVVCLVASAVVGSVCAARGTPGSPAAAPALAYDIEDYDQFSAVVGPVSGATEAAPAPTAGADVQTLSYATEAPTKRIPGAMLGDSKVDQATLDKIAEWTPTTIQFMKDHPELVPVSAPQMAEIEELVKDQSQLMAIARGVADYLPTQIVQTHFPSETGA</sequence>
<evidence type="ECO:0000313" key="2">
    <source>
        <dbReference type="EMBL" id="KAG9445515.1"/>
    </source>
</evidence>